<dbReference type="Pfam" id="PF00440">
    <property type="entry name" value="TetR_N"/>
    <property type="match status" value="1"/>
</dbReference>
<dbReference type="InterPro" id="IPR050109">
    <property type="entry name" value="HTH-type_TetR-like_transc_reg"/>
</dbReference>
<feature type="domain" description="HTH tetR-type" evidence="5">
    <location>
        <begin position="9"/>
        <end position="69"/>
    </location>
</feature>
<dbReference type="RefSeq" id="WP_339575516.1">
    <property type="nucleotide sequence ID" value="NZ_JBBIAA010000016.1"/>
</dbReference>
<evidence type="ECO:0000256" key="4">
    <source>
        <dbReference type="PROSITE-ProRule" id="PRU00335"/>
    </source>
</evidence>
<evidence type="ECO:0000256" key="2">
    <source>
        <dbReference type="ARBA" id="ARBA00023125"/>
    </source>
</evidence>
<dbReference type="SUPFAM" id="SSF48498">
    <property type="entry name" value="Tetracyclin repressor-like, C-terminal domain"/>
    <property type="match status" value="1"/>
</dbReference>
<name>A0ABU8RLZ9_9ACTN</name>
<dbReference type="Pfam" id="PF13305">
    <property type="entry name" value="TetR_C_33"/>
    <property type="match status" value="1"/>
</dbReference>
<dbReference type="InterPro" id="IPR001647">
    <property type="entry name" value="HTH_TetR"/>
</dbReference>
<evidence type="ECO:0000256" key="1">
    <source>
        <dbReference type="ARBA" id="ARBA00023015"/>
    </source>
</evidence>
<keyword evidence="3" id="KW-0804">Transcription</keyword>
<accession>A0ABU8RLZ9</accession>
<comment type="caution">
    <text evidence="6">The sequence shown here is derived from an EMBL/GenBank/DDBJ whole genome shotgun (WGS) entry which is preliminary data.</text>
</comment>
<dbReference type="Proteomes" id="UP001387100">
    <property type="component" value="Unassembled WGS sequence"/>
</dbReference>
<keyword evidence="1" id="KW-0805">Transcription regulation</keyword>
<sequence length="202" mass="20819">MTSSDGSPPALRDALLRAAREELDQAGGAPVSLRAVARRAGVSHAAPAYAFGDRSGLLTAVAAEGFAELAALMDRPAPPGREGLAELGRRYTAFARDNPALYEVMFSPGDLDDDDEALDAARASSLRALTRLTRDDGADGPPGELTSIAWAFAHGVASLSTRGALPRATAEALVDGFAALADGRGAGPGHRGPQQRQPAAHR</sequence>
<feature type="DNA-binding region" description="H-T-H motif" evidence="4">
    <location>
        <begin position="32"/>
        <end position="51"/>
    </location>
</feature>
<dbReference type="PROSITE" id="PS50977">
    <property type="entry name" value="HTH_TETR_2"/>
    <property type="match status" value="1"/>
</dbReference>
<dbReference type="InterPro" id="IPR009057">
    <property type="entry name" value="Homeodomain-like_sf"/>
</dbReference>
<dbReference type="EMBL" id="JBBIAA010000016">
    <property type="protein sequence ID" value="MEJ5946135.1"/>
    <property type="molecule type" value="Genomic_DNA"/>
</dbReference>
<evidence type="ECO:0000313" key="7">
    <source>
        <dbReference type="Proteomes" id="UP001387100"/>
    </source>
</evidence>
<reference evidence="6 7" key="1">
    <citation type="journal article" date="2017" name="Int. J. Syst. Evol. Microbiol.">
        <title>Pseudokineococcus basanitobsidens sp. nov., isolated from volcanic rock.</title>
        <authorList>
            <person name="Lee D.W."/>
            <person name="Park M.Y."/>
            <person name="Kim J.J."/>
            <person name="Kim B.S."/>
        </authorList>
    </citation>
    <scope>NUCLEOTIDE SEQUENCE [LARGE SCALE GENOMIC DNA]</scope>
    <source>
        <strain evidence="6 7">DSM 103726</strain>
    </source>
</reference>
<dbReference type="SUPFAM" id="SSF46689">
    <property type="entry name" value="Homeodomain-like"/>
    <property type="match status" value="1"/>
</dbReference>
<evidence type="ECO:0000313" key="6">
    <source>
        <dbReference type="EMBL" id="MEJ5946135.1"/>
    </source>
</evidence>
<dbReference type="PANTHER" id="PTHR30055">
    <property type="entry name" value="HTH-TYPE TRANSCRIPTIONAL REGULATOR RUTR"/>
    <property type="match status" value="1"/>
</dbReference>
<gene>
    <name evidence="6" type="ORF">WDZ17_12620</name>
</gene>
<organism evidence="6 7">
    <name type="scientific">Pseudokineococcus basanitobsidens</name>
    <dbReference type="NCBI Taxonomy" id="1926649"/>
    <lineage>
        <taxon>Bacteria</taxon>
        <taxon>Bacillati</taxon>
        <taxon>Actinomycetota</taxon>
        <taxon>Actinomycetes</taxon>
        <taxon>Kineosporiales</taxon>
        <taxon>Kineosporiaceae</taxon>
        <taxon>Pseudokineococcus</taxon>
    </lineage>
</organism>
<proteinExistence type="predicted"/>
<dbReference type="InterPro" id="IPR025996">
    <property type="entry name" value="MT1864/Rv1816-like_C"/>
</dbReference>
<dbReference type="InterPro" id="IPR036271">
    <property type="entry name" value="Tet_transcr_reg_TetR-rel_C_sf"/>
</dbReference>
<keyword evidence="7" id="KW-1185">Reference proteome</keyword>
<evidence type="ECO:0000259" key="5">
    <source>
        <dbReference type="PROSITE" id="PS50977"/>
    </source>
</evidence>
<keyword evidence="2 4" id="KW-0238">DNA-binding</keyword>
<protein>
    <submittedName>
        <fullName evidence="6">TetR/AcrR family transcriptional regulator</fullName>
    </submittedName>
</protein>
<dbReference type="Gene3D" id="1.10.357.10">
    <property type="entry name" value="Tetracycline Repressor, domain 2"/>
    <property type="match status" value="1"/>
</dbReference>
<evidence type="ECO:0000256" key="3">
    <source>
        <dbReference type="ARBA" id="ARBA00023163"/>
    </source>
</evidence>
<dbReference type="PANTHER" id="PTHR30055:SF220">
    <property type="entry name" value="TETR-FAMILY REGULATORY PROTEIN"/>
    <property type="match status" value="1"/>
</dbReference>